<keyword evidence="1" id="KW-0812">Transmembrane</keyword>
<evidence type="ECO:0000313" key="2">
    <source>
        <dbReference type="EMBL" id="GGL99737.1"/>
    </source>
</evidence>
<gene>
    <name evidence="2" type="ORF">GCM10011534_21980</name>
</gene>
<sequence>MKDPARDVSAPSGAGPYVAMTAIVFAAYVLCHGITALVLTPLQARLFPEVTVFASLAYLPHGVRVLSIWVWGWRAVPGLMLGAYFSELLFTPEAASNITEPVLFFSILVGALSALIGFEALRIAGIVDRAGRGRRVRWHRILLVGLVTSVLNSLGQSFVFSGQIAPVNWGPVMAVYAFGDLVGLCLVALALVLLRRVFQNR</sequence>
<reference evidence="2" key="1">
    <citation type="journal article" date="2014" name="Int. J. Syst. Evol. Microbiol.">
        <title>Complete genome sequence of Corynebacterium casei LMG S-19264T (=DSM 44701T), isolated from a smear-ripened cheese.</title>
        <authorList>
            <consortium name="US DOE Joint Genome Institute (JGI-PGF)"/>
            <person name="Walter F."/>
            <person name="Albersmeier A."/>
            <person name="Kalinowski J."/>
            <person name="Ruckert C."/>
        </authorList>
    </citation>
    <scope>NUCLEOTIDE SEQUENCE</scope>
    <source>
        <strain evidence="2">CGMCC 1.6293</strain>
    </source>
</reference>
<dbReference type="AlphaFoldDB" id="A0A917WF26"/>
<keyword evidence="1" id="KW-1133">Transmembrane helix</keyword>
<feature type="transmembrane region" description="Helical" evidence="1">
    <location>
        <begin position="51"/>
        <end position="71"/>
    </location>
</feature>
<keyword evidence="3" id="KW-1185">Reference proteome</keyword>
<evidence type="ECO:0008006" key="4">
    <source>
        <dbReference type="Google" id="ProtNLM"/>
    </source>
</evidence>
<dbReference type="Proteomes" id="UP000649829">
    <property type="component" value="Unassembled WGS sequence"/>
</dbReference>
<comment type="caution">
    <text evidence="2">The sequence shown here is derived from an EMBL/GenBank/DDBJ whole genome shotgun (WGS) entry which is preliminary data.</text>
</comment>
<reference evidence="2" key="2">
    <citation type="submission" date="2020-09" db="EMBL/GenBank/DDBJ databases">
        <authorList>
            <person name="Sun Q."/>
            <person name="Zhou Y."/>
        </authorList>
    </citation>
    <scope>NUCLEOTIDE SEQUENCE</scope>
    <source>
        <strain evidence="2">CGMCC 1.6293</strain>
    </source>
</reference>
<keyword evidence="1" id="KW-0472">Membrane</keyword>
<dbReference type="EMBL" id="BMLF01000001">
    <property type="protein sequence ID" value="GGL99737.1"/>
    <property type="molecule type" value="Genomic_DNA"/>
</dbReference>
<accession>A0A917WF26</accession>
<feature type="transmembrane region" description="Helical" evidence="1">
    <location>
        <begin position="173"/>
        <end position="194"/>
    </location>
</feature>
<name>A0A917WF26_9RHOB</name>
<protein>
    <recommendedName>
        <fullName evidence="4">MASE1 domain-containing protein</fullName>
    </recommendedName>
</protein>
<organism evidence="2 3">
    <name type="scientific">Pseudooceanicola nanhaiensis</name>
    <dbReference type="NCBI Taxonomy" id="375761"/>
    <lineage>
        <taxon>Bacteria</taxon>
        <taxon>Pseudomonadati</taxon>
        <taxon>Pseudomonadota</taxon>
        <taxon>Alphaproteobacteria</taxon>
        <taxon>Rhodobacterales</taxon>
        <taxon>Paracoccaceae</taxon>
        <taxon>Pseudooceanicola</taxon>
    </lineage>
</organism>
<dbReference type="RefSeq" id="WP_244881792.1">
    <property type="nucleotide sequence ID" value="NZ_JAYMDU010000003.1"/>
</dbReference>
<evidence type="ECO:0000256" key="1">
    <source>
        <dbReference type="SAM" id="Phobius"/>
    </source>
</evidence>
<proteinExistence type="predicted"/>
<feature type="transmembrane region" description="Helical" evidence="1">
    <location>
        <begin position="141"/>
        <end position="161"/>
    </location>
</feature>
<evidence type="ECO:0000313" key="3">
    <source>
        <dbReference type="Proteomes" id="UP000649829"/>
    </source>
</evidence>
<feature type="transmembrane region" description="Helical" evidence="1">
    <location>
        <begin position="17"/>
        <end position="39"/>
    </location>
</feature>
<feature type="transmembrane region" description="Helical" evidence="1">
    <location>
        <begin position="102"/>
        <end position="121"/>
    </location>
</feature>